<feature type="transmembrane region" description="Helical" evidence="1">
    <location>
        <begin position="45"/>
        <end position="66"/>
    </location>
</feature>
<protein>
    <submittedName>
        <fullName evidence="2">Uncharacterized protein</fullName>
    </submittedName>
</protein>
<keyword evidence="1" id="KW-0812">Transmembrane</keyword>
<dbReference type="RefSeq" id="WP_013583831.1">
    <property type="nucleotide sequence ID" value="NC_015125.1"/>
</dbReference>
<evidence type="ECO:0000313" key="3">
    <source>
        <dbReference type="Proteomes" id="UP000008975"/>
    </source>
</evidence>
<dbReference type="HOGENOM" id="CLU_2451326_0_0_11"/>
<proteinExistence type="predicted"/>
<name>E8NDM8_MICTS</name>
<accession>E8NDM8</accession>
<dbReference type="AlphaFoldDB" id="E8NDM8"/>
<keyword evidence="1" id="KW-0472">Membrane</keyword>
<organism evidence="2 3">
    <name type="scientific">Microbacterium testaceum (strain StLB037)</name>
    <dbReference type="NCBI Taxonomy" id="979556"/>
    <lineage>
        <taxon>Bacteria</taxon>
        <taxon>Bacillati</taxon>
        <taxon>Actinomycetota</taxon>
        <taxon>Actinomycetes</taxon>
        <taxon>Micrococcales</taxon>
        <taxon>Microbacteriaceae</taxon>
        <taxon>Microbacterium</taxon>
    </lineage>
</organism>
<evidence type="ECO:0000256" key="1">
    <source>
        <dbReference type="SAM" id="Phobius"/>
    </source>
</evidence>
<reference key="2">
    <citation type="submission" date="2011-02" db="EMBL/GenBank/DDBJ databases">
        <title>Genome sequence of Microbacterium testaceum StLB037.</title>
        <authorList>
            <person name="Morohoshi T."/>
            <person name="Wang W.Z."/>
            <person name="Someya N."/>
            <person name="Ikeda T."/>
        </authorList>
    </citation>
    <scope>NUCLEOTIDE SEQUENCE</scope>
    <source>
        <strain>StLB037</strain>
    </source>
</reference>
<gene>
    <name evidence="2" type="ordered locus">MTES_0740</name>
</gene>
<dbReference type="EMBL" id="AP012052">
    <property type="protein sequence ID" value="BAJ73704.1"/>
    <property type="molecule type" value="Genomic_DNA"/>
</dbReference>
<sequence length="89" mass="9139">MSVTTSVMQPEVDWSASDLEAAFAAPSFDPTVLSPDSDAIVEADWAVAGAVAAILGLALGVVLYICSVCGARSFSACYSAVISYWGRGC</sequence>
<keyword evidence="1" id="KW-1133">Transmembrane helix</keyword>
<dbReference type="Proteomes" id="UP000008975">
    <property type="component" value="Chromosome"/>
</dbReference>
<dbReference type="STRING" id="979556.MTES_0740"/>
<evidence type="ECO:0000313" key="2">
    <source>
        <dbReference type="EMBL" id="BAJ73704.1"/>
    </source>
</evidence>
<reference evidence="2 3" key="1">
    <citation type="journal article" date="2011" name="J. Bacteriol.">
        <title>Genome sequence of Microbacterium testaceum StLB037, an N-acylhomoserine lactone-degrading bacterium isolated from potato leaves.</title>
        <authorList>
            <person name="Morohoshi T."/>
            <person name="Wang W.-Z."/>
            <person name="Someya N."/>
            <person name="Ikeda T."/>
        </authorList>
    </citation>
    <scope>NUCLEOTIDE SEQUENCE [LARGE SCALE GENOMIC DNA]</scope>
    <source>
        <strain evidence="2 3">StLB037</strain>
    </source>
</reference>
<dbReference type="KEGG" id="mts:MTES_0740"/>